<evidence type="ECO:0000256" key="1">
    <source>
        <dbReference type="SAM" id="SignalP"/>
    </source>
</evidence>
<protein>
    <submittedName>
        <fullName evidence="3">DUF2207 domain-containing protein</fullName>
    </submittedName>
</protein>
<gene>
    <name evidence="3" type="ORF">ACFFNX_46565</name>
</gene>
<keyword evidence="4" id="KW-1185">Reference proteome</keyword>
<organism evidence="3 4">
    <name type="scientific">Actinoallomurus acaciae</name>
    <dbReference type="NCBI Taxonomy" id="502577"/>
    <lineage>
        <taxon>Bacteria</taxon>
        <taxon>Bacillati</taxon>
        <taxon>Actinomycetota</taxon>
        <taxon>Actinomycetes</taxon>
        <taxon>Streptosporangiales</taxon>
        <taxon>Thermomonosporaceae</taxon>
        <taxon>Actinoallomurus</taxon>
    </lineage>
</organism>
<feature type="chain" id="PRO_5046790657" evidence="1">
    <location>
        <begin position="22"/>
        <end position="218"/>
    </location>
</feature>
<comment type="caution">
    <text evidence="3">The sequence shown here is derived from an EMBL/GenBank/DDBJ whole genome shotgun (WGS) entry which is preliminary data.</text>
</comment>
<proteinExistence type="predicted"/>
<feature type="signal peptide" evidence="1">
    <location>
        <begin position="1"/>
        <end position="21"/>
    </location>
</feature>
<dbReference type="InterPro" id="IPR018702">
    <property type="entry name" value="DUF2207"/>
</dbReference>
<sequence length="218" mass="23221">MIGQVASVAFLLSATSVPAHARALDEAAERIDDYAVVLTIEPDGRLHVAERIRYTFAPGPGRHGIERWIPERMRYDVRHDRVLRFSGFRVTSPPGPAGALTLREDDGTEKLRIGDQHRTVTPTYAIDYDVDGAVTRDDSGILLSWNAIGADWNVPITRAGVTVRSPAPVQGVTCAAGAEHDTAPCERATSAGTTATFAATGLPGLAGLTVRVGLPRGS</sequence>
<feature type="domain" description="DUF2207" evidence="2">
    <location>
        <begin position="30"/>
        <end position="213"/>
    </location>
</feature>
<reference evidence="3 4" key="1">
    <citation type="submission" date="2024-09" db="EMBL/GenBank/DDBJ databases">
        <authorList>
            <person name="Sun Q."/>
            <person name="Mori K."/>
        </authorList>
    </citation>
    <scope>NUCLEOTIDE SEQUENCE [LARGE SCALE GENOMIC DNA]</scope>
    <source>
        <strain evidence="3 4">TBRC 0563</strain>
    </source>
</reference>
<feature type="non-terminal residue" evidence="3">
    <location>
        <position position="218"/>
    </location>
</feature>
<dbReference type="Pfam" id="PF09972">
    <property type="entry name" value="DUF2207"/>
    <property type="match status" value="1"/>
</dbReference>
<keyword evidence="1" id="KW-0732">Signal</keyword>
<evidence type="ECO:0000313" key="3">
    <source>
        <dbReference type="EMBL" id="MFB9839632.1"/>
    </source>
</evidence>
<dbReference type="Proteomes" id="UP001589627">
    <property type="component" value="Unassembled WGS sequence"/>
</dbReference>
<name>A0ABV5YZ55_9ACTN</name>
<evidence type="ECO:0000259" key="2">
    <source>
        <dbReference type="Pfam" id="PF09972"/>
    </source>
</evidence>
<dbReference type="EMBL" id="JBHLZP010000764">
    <property type="protein sequence ID" value="MFB9839632.1"/>
    <property type="molecule type" value="Genomic_DNA"/>
</dbReference>
<accession>A0ABV5YZ55</accession>
<dbReference type="RefSeq" id="WP_378212787.1">
    <property type="nucleotide sequence ID" value="NZ_JBHLZP010000764.1"/>
</dbReference>
<evidence type="ECO:0000313" key="4">
    <source>
        <dbReference type="Proteomes" id="UP001589627"/>
    </source>
</evidence>